<evidence type="ECO:0000256" key="1">
    <source>
        <dbReference type="SAM" id="MobiDB-lite"/>
    </source>
</evidence>
<evidence type="ECO:0000313" key="4">
    <source>
        <dbReference type="Proteomes" id="UP000215914"/>
    </source>
</evidence>
<dbReference type="Gramene" id="mRNA:HanXRQr2_Chr05g0222441">
    <property type="protein sequence ID" value="CDS:HanXRQr2_Chr05g0222441.1"/>
    <property type="gene ID" value="HanXRQr2_Chr05g0222441"/>
</dbReference>
<evidence type="ECO:0000313" key="3">
    <source>
        <dbReference type="EMBL" id="OTG35378.1"/>
    </source>
</evidence>
<dbReference type="AlphaFoldDB" id="A0A251VIA0"/>
<reference evidence="3" key="2">
    <citation type="submission" date="2017-02" db="EMBL/GenBank/DDBJ databases">
        <title>Sunflower complete genome.</title>
        <authorList>
            <person name="Langlade N."/>
            <person name="Munos S."/>
        </authorList>
    </citation>
    <scope>NUCLEOTIDE SEQUENCE [LARGE SCALE GENOMIC DNA]</scope>
    <source>
        <tissue evidence="3">Leaves</tissue>
    </source>
</reference>
<gene>
    <name evidence="3" type="ORF">HannXRQ_Chr02g0056151</name>
    <name evidence="2" type="ORF">HanXRQr2_Chr05g0222441</name>
</gene>
<dbReference type="OMA" id="STHRGWN"/>
<dbReference type="PANTHER" id="PTHR33095:SF43">
    <property type="entry name" value="DUF4005 DOMAIN-CONTAINING PROTEIN"/>
    <property type="match status" value="1"/>
</dbReference>
<sequence length="250" mass="28055">MEVISPLTTQPNPFVVTIPFAWEDKPGVPNPFYTFLDQDFAFDVSQEFVSDSVPAEELFDGGVIKFSSFGDLPPSSRSRRTQSLSTHRGWNVPWDEQEEKEIKQQSPATKNVKPQLVSSFSTLSASSSRKGSKRWSFKNLFLFRSASDGRAMDRDPLKKCSAIFRKHDEEFMRSSVKSMEPGAHGSESGSKRRGPVSAHELHYKVNRAVANDMKKKTFLPYKQGILGRSAFNPSVHALSNGFGVAHHNRE</sequence>
<dbReference type="InterPro" id="IPR012442">
    <property type="entry name" value="DUF1645_plant"/>
</dbReference>
<dbReference type="EMBL" id="MNCJ02000320">
    <property type="protein sequence ID" value="KAF5806523.1"/>
    <property type="molecule type" value="Genomic_DNA"/>
</dbReference>
<keyword evidence="4" id="KW-1185">Reference proteome</keyword>
<evidence type="ECO:0000313" key="2">
    <source>
        <dbReference type="EMBL" id="KAF5806523.1"/>
    </source>
</evidence>
<organism evidence="3 4">
    <name type="scientific">Helianthus annuus</name>
    <name type="common">Common sunflower</name>
    <dbReference type="NCBI Taxonomy" id="4232"/>
    <lineage>
        <taxon>Eukaryota</taxon>
        <taxon>Viridiplantae</taxon>
        <taxon>Streptophyta</taxon>
        <taxon>Embryophyta</taxon>
        <taxon>Tracheophyta</taxon>
        <taxon>Spermatophyta</taxon>
        <taxon>Magnoliopsida</taxon>
        <taxon>eudicotyledons</taxon>
        <taxon>Gunneridae</taxon>
        <taxon>Pentapetalae</taxon>
        <taxon>asterids</taxon>
        <taxon>campanulids</taxon>
        <taxon>Asterales</taxon>
        <taxon>Asteraceae</taxon>
        <taxon>Asteroideae</taxon>
        <taxon>Heliantheae alliance</taxon>
        <taxon>Heliantheae</taxon>
        <taxon>Helianthus</taxon>
    </lineage>
</organism>
<name>A0A251VIA0_HELAN</name>
<proteinExistence type="predicted"/>
<dbReference type="Proteomes" id="UP000215914">
    <property type="component" value="Chromosome 2"/>
</dbReference>
<feature type="region of interest" description="Disordered" evidence="1">
    <location>
        <begin position="174"/>
        <end position="197"/>
    </location>
</feature>
<dbReference type="PANTHER" id="PTHR33095">
    <property type="entry name" value="OS07G0619500 PROTEIN"/>
    <property type="match status" value="1"/>
</dbReference>
<feature type="compositionally biased region" description="Low complexity" evidence="1">
    <location>
        <begin position="73"/>
        <end position="86"/>
    </location>
</feature>
<dbReference type="OrthoDB" id="667051at2759"/>
<reference evidence="2 4" key="1">
    <citation type="journal article" date="2017" name="Nature">
        <title>The sunflower genome provides insights into oil metabolism, flowering and Asterid evolution.</title>
        <authorList>
            <person name="Badouin H."/>
            <person name="Gouzy J."/>
            <person name="Grassa C.J."/>
            <person name="Murat F."/>
            <person name="Staton S.E."/>
            <person name="Cottret L."/>
            <person name="Lelandais-Briere C."/>
            <person name="Owens G.L."/>
            <person name="Carrere S."/>
            <person name="Mayjonade B."/>
            <person name="Legrand L."/>
            <person name="Gill N."/>
            <person name="Kane N.C."/>
            <person name="Bowers J.E."/>
            <person name="Hubner S."/>
            <person name="Bellec A."/>
            <person name="Berard A."/>
            <person name="Berges H."/>
            <person name="Blanchet N."/>
            <person name="Boniface M.C."/>
            <person name="Brunel D."/>
            <person name="Catrice O."/>
            <person name="Chaidir N."/>
            <person name="Claudel C."/>
            <person name="Donnadieu C."/>
            <person name="Faraut T."/>
            <person name="Fievet G."/>
            <person name="Helmstetter N."/>
            <person name="King M."/>
            <person name="Knapp S.J."/>
            <person name="Lai Z."/>
            <person name="Le Paslier M.C."/>
            <person name="Lippi Y."/>
            <person name="Lorenzon L."/>
            <person name="Mandel J.R."/>
            <person name="Marage G."/>
            <person name="Marchand G."/>
            <person name="Marquand E."/>
            <person name="Bret-Mestries E."/>
            <person name="Morien E."/>
            <person name="Nambeesan S."/>
            <person name="Nguyen T."/>
            <person name="Pegot-Espagnet P."/>
            <person name="Pouilly N."/>
            <person name="Raftis F."/>
            <person name="Sallet E."/>
            <person name="Schiex T."/>
            <person name="Thomas J."/>
            <person name="Vandecasteele C."/>
            <person name="Vares D."/>
            <person name="Vear F."/>
            <person name="Vautrin S."/>
            <person name="Crespi M."/>
            <person name="Mangin B."/>
            <person name="Burke J.M."/>
            <person name="Salse J."/>
            <person name="Munos S."/>
            <person name="Vincourt P."/>
            <person name="Rieseberg L.H."/>
            <person name="Langlade N.B."/>
        </authorList>
    </citation>
    <scope>NUCLEOTIDE SEQUENCE [LARGE SCALE GENOMIC DNA]</scope>
    <source>
        <strain evidence="4">cv. SF193</strain>
        <tissue evidence="2">Leaves</tissue>
    </source>
</reference>
<feature type="region of interest" description="Disordered" evidence="1">
    <location>
        <begin position="73"/>
        <end position="114"/>
    </location>
</feature>
<protein>
    <submittedName>
        <fullName evidence="3">Uncharacterized protein</fullName>
    </submittedName>
</protein>
<dbReference type="Pfam" id="PF07816">
    <property type="entry name" value="DUF1645"/>
    <property type="match status" value="1"/>
</dbReference>
<accession>A0A251VIA0</accession>
<dbReference type="InParanoid" id="A0A251VIA0"/>
<reference evidence="2" key="3">
    <citation type="submission" date="2020-06" db="EMBL/GenBank/DDBJ databases">
        <title>Helianthus annuus Genome sequencing and assembly Release 2.</title>
        <authorList>
            <person name="Gouzy J."/>
            <person name="Langlade N."/>
            <person name="Munos S."/>
        </authorList>
    </citation>
    <scope>NUCLEOTIDE SEQUENCE</scope>
    <source>
        <tissue evidence="2">Leaves</tissue>
    </source>
</reference>
<dbReference type="EMBL" id="CM007891">
    <property type="protein sequence ID" value="OTG35378.1"/>
    <property type="molecule type" value="Genomic_DNA"/>
</dbReference>